<reference evidence="2 3" key="1">
    <citation type="submission" date="2013-01" db="EMBL/GenBank/DDBJ databases">
        <authorList>
            <person name="Harkins D.M."/>
            <person name="Durkin A.S."/>
            <person name="Brinkac L.M."/>
            <person name="Haft D.H."/>
            <person name="Selengut J.D."/>
            <person name="Sanka R."/>
            <person name="DePew J."/>
            <person name="Purushe J."/>
            <person name="Whelen A.C."/>
            <person name="Vinetz J.M."/>
            <person name="Sutton G.G."/>
            <person name="Nierman W.C."/>
            <person name="Fouts D.E."/>
        </authorList>
    </citation>
    <scope>NUCLEOTIDE SEQUENCE [LARGE SCALE GENOMIC DNA]</scope>
    <source>
        <strain evidence="2 3">2007001578</strain>
    </source>
</reference>
<name>A0ABP2TA75_9LEPT</name>
<accession>A0ABP2TA75</accession>
<dbReference type="InterPro" id="IPR008490">
    <property type="entry name" value="Transposase_InsH_N"/>
</dbReference>
<evidence type="ECO:0000313" key="2">
    <source>
        <dbReference type="EMBL" id="EMN01197.1"/>
    </source>
</evidence>
<comment type="caution">
    <text evidence="2">The sequence shown here is derived from an EMBL/GenBank/DDBJ whole genome shotgun (WGS) entry which is preliminary data.</text>
</comment>
<keyword evidence="3" id="KW-1185">Reference proteome</keyword>
<feature type="domain" description="Transposase InsH N-terminal" evidence="1">
    <location>
        <begin position="2"/>
        <end position="52"/>
    </location>
</feature>
<protein>
    <recommendedName>
        <fullName evidence="1">Transposase InsH N-terminal domain-containing protein</fullName>
    </recommendedName>
</protein>
<evidence type="ECO:0000313" key="3">
    <source>
        <dbReference type="Proteomes" id="UP000012099"/>
    </source>
</evidence>
<proteinExistence type="predicted"/>
<dbReference type="EMBL" id="AHMH02000057">
    <property type="protein sequence ID" value="EMN01197.1"/>
    <property type="molecule type" value="Genomic_DNA"/>
</dbReference>
<gene>
    <name evidence="2" type="ORF">LEP1GSC035_1484</name>
</gene>
<dbReference type="Pfam" id="PF05598">
    <property type="entry name" value="DUF772"/>
    <property type="match status" value="1"/>
</dbReference>
<organism evidence="2 3">
    <name type="scientific">Leptospira noguchii str. 2007001578</name>
    <dbReference type="NCBI Taxonomy" id="1049974"/>
    <lineage>
        <taxon>Bacteria</taxon>
        <taxon>Pseudomonadati</taxon>
        <taxon>Spirochaetota</taxon>
        <taxon>Spirochaetia</taxon>
        <taxon>Leptospirales</taxon>
        <taxon>Leptospiraceae</taxon>
        <taxon>Leptospira</taxon>
    </lineage>
</organism>
<evidence type="ECO:0000259" key="1">
    <source>
        <dbReference type="Pfam" id="PF05598"/>
    </source>
</evidence>
<dbReference type="Proteomes" id="UP000012099">
    <property type="component" value="Unassembled WGS sequence"/>
</dbReference>
<sequence length="53" mass="6435">MYQIAKKIDWEKFEKEFGKYYTEKMGRPGLRIRLLVGLHYLKHAYNVSDEKVI</sequence>